<dbReference type="SUPFAM" id="SSF53300">
    <property type="entry name" value="vWA-like"/>
    <property type="match status" value="1"/>
</dbReference>
<proteinExistence type="predicted"/>
<comment type="caution">
    <text evidence="3">The sequence shown here is derived from an EMBL/GenBank/DDBJ whole genome shotgun (WGS) entry which is preliminary data.</text>
</comment>
<protein>
    <submittedName>
        <fullName evidence="3">VWA domain-containing protein</fullName>
    </submittedName>
</protein>
<feature type="compositionally biased region" description="Low complexity" evidence="1">
    <location>
        <begin position="113"/>
        <end position="126"/>
    </location>
</feature>
<evidence type="ECO:0000256" key="1">
    <source>
        <dbReference type="SAM" id="MobiDB-lite"/>
    </source>
</evidence>
<dbReference type="InterPro" id="IPR011195">
    <property type="entry name" value="UCP010256"/>
</dbReference>
<evidence type="ECO:0000313" key="3">
    <source>
        <dbReference type="EMBL" id="MFC6239171.1"/>
    </source>
</evidence>
<sequence length="440" mass="47159">MATADLPAVIAAFGHLLHQAGVPVTPERSARFTRAVLLADPATVKELSALGKATLLSHHDQEEVFDRVFGQVFRGLVDFAEFRGDSAPPTPVSTLPKDDAPKSDSSREGEGEGSPTGSEGLPGEGEAQPEDDEPSLLAAVSSEERLGAKNFAECTDDELALLQALVSQLPLLPPMRRARRQRRHAAGDRLDVRATLRASHKTSGDPVRRVHKRATQRARRVVLIADVSGSMEPYARVYLHLMRGAVQALGSEAFVFATRLTRLTRVLHHTNPDVAYRRAAAAAPDWSGGTRIGNALKAFIDEHGRRGIARGSVVVIVSDGWELGDPELVGRMMEQLSRLAFHIIWVNPRKAAAGYKPLVGGMAAALPHVDTFVSGHSLRALEDVLTAIRDAAVVGRRVHRVRPLPVAADVEPEAAPPASPTPGVDRFPTGRLVSGAVNGS</sequence>
<dbReference type="PANTHER" id="PTHR39338:SF6">
    <property type="entry name" value="BLL5662 PROTEIN"/>
    <property type="match status" value="1"/>
</dbReference>
<dbReference type="Pfam" id="PF05762">
    <property type="entry name" value="VWA_CoxE"/>
    <property type="match status" value="1"/>
</dbReference>
<feature type="compositionally biased region" description="Basic and acidic residues" evidence="1">
    <location>
        <begin position="96"/>
        <end position="110"/>
    </location>
</feature>
<feature type="region of interest" description="Disordered" evidence="1">
    <location>
        <begin position="84"/>
        <end position="133"/>
    </location>
</feature>
<dbReference type="PANTHER" id="PTHR39338">
    <property type="entry name" value="BLL5662 PROTEIN-RELATED"/>
    <property type="match status" value="1"/>
</dbReference>
<dbReference type="SMART" id="SM00327">
    <property type="entry name" value="VWA"/>
    <property type="match status" value="1"/>
</dbReference>
<evidence type="ECO:0000313" key="4">
    <source>
        <dbReference type="Proteomes" id="UP001596138"/>
    </source>
</evidence>
<evidence type="ECO:0000259" key="2">
    <source>
        <dbReference type="SMART" id="SM00327"/>
    </source>
</evidence>
<organism evidence="3 4">
    <name type="scientific">Longivirga aurantiaca</name>
    <dbReference type="NCBI Taxonomy" id="1837743"/>
    <lineage>
        <taxon>Bacteria</taxon>
        <taxon>Bacillati</taxon>
        <taxon>Actinomycetota</taxon>
        <taxon>Actinomycetes</taxon>
        <taxon>Sporichthyales</taxon>
        <taxon>Sporichthyaceae</taxon>
        <taxon>Longivirga</taxon>
    </lineage>
</organism>
<reference evidence="4" key="1">
    <citation type="journal article" date="2019" name="Int. J. Syst. Evol. Microbiol.">
        <title>The Global Catalogue of Microorganisms (GCM) 10K type strain sequencing project: providing services to taxonomists for standard genome sequencing and annotation.</title>
        <authorList>
            <consortium name="The Broad Institute Genomics Platform"/>
            <consortium name="The Broad Institute Genome Sequencing Center for Infectious Disease"/>
            <person name="Wu L."/>
            <person name="Ma J."/>
        </authorList>
    </citation>
    <scope>NUCLEOTIDE SEQUENCE [LARGE SCALE GENOMIC DNA]</scope>
    <source>
        <strain evidence="4">CGMCC 4.7317</strain>
    </source>
</reference>
<dbReference type="Gene3D" id="3.40.50.410">
    <property type="entry name" value="von Willebrand factor, type A domain"/>
    <property type="match status" value="1"/>
</dbReference>
<accession>A0ABW1T355</accession>
<dbReference type="EMBL" id="JBHSTI010000008">
    <property type="protein sequence ID" value="MFC6239171.1"/>
    <property type="molecule type" value="Genomic_DNA"/>
</dbReference>
<dbReference type="CDD" id="cd00198">
    <property type="entry name" value="vWFA"/>
    <property type="match status" value="1"/>
</dbReference>
<gene>
    <name evidence="3" type="ORF">ACFQGU_14910</name>
</gene>
<dbReference type="InterPro" id="IPR008912">
    <property type="entry name" value="Uncharacterised_CoxE"/>
</dbReference>
<feature type="region of interest" description="Disordered" evidence="1">
    <location>
        <begin position="411"/>
        <end position="440"/>
    </location>
</feature>
<dbReference type="InterPro" id="IPR036465">
    <property type="entry name" value="vWFA_dom_sf"/>
</dbReference>
<name>A0ABW1T355_9ACTN</name>
<feature type="domain" description="VWFA" evidence="2">
    <location>
        <begin position="218"/>
        <end position="386"/>
    </location>
</feature>
<dbReference type="PIRSF" id="PIRSF010256">
    <property type="entry name" value="CoxE_vWa"/>
    <property type="match status" value="1"/>
</dbReference>
<dbReference type="RefSeq" id="WP_386768006.1">
    <property type="nucleotide sequence ID" value="NZ_JBHSTI010000008.1"/>
</dbReference>
<dbReference type="InterPro" id="IPR002035">
    <property type="entry name" value="VWF_A"/>
</dbReference>
<dbReference type="Proteomes" id="UP001596138">
    <property type="component" value="Unassembled WGS sequence"/>
</dbReference>
<keyword evidence="4" id="KW-1185">Reference proteome</keyword>